<sequence>MTGTAPLRRDIQALAAALEETRAQMEAGLAADLTGLDTRVAALCAEAQSARGDAELAAALELLLPALDAVAAALTRQRETLAAAAEGRHDPHTARQRASAAYGRGTAAAAPGDLPSDPPAKPTRQS</sequence>
<protein>
    <submittedName>
        <fullName evidence="2">Uncharacterized protein</fullName>
    </submittedName>
</protein>
<evidence type="ECO:0000313" key="3">
    <source>
        <dbReference type="Proteomes" id="UP000215367"/>
    </source>
</evidence>
<organism evidence="2 3">
    <name type="scientific">Azospirillum brasilense</name>
    <dbReference type="NCBI Taxonomy" id="192"/>
    <lineage>
        <taxon>Bacteria</taxon>
        <taxon>Pseudomonadati</taxon>
        <taxon>Pseudomonadota</taxon>
        <taxon>Alphaproteobacteria</taxon>
        <taxon>Rhodospirillales</taxon>
        <taxon>Azospirillaceae</taxon>
        <taxon>Azospirillum</taxon>
    </lineage>
</organism>
<feature type="compositionally biased region" description="Low complexity" evidence="1">
    <location>
        <begin position="98"/>
        <end position="112"/>
    </location>
</feature>
<comment type="caution">
    <text evidence="2">The sequence shown here is derived from an EMBL/GenBank/DDBJ whole genome shotgun (WGS) entry which is preliminary data.</text>
</comment>
<accession>A0A235HFI3</accession>
<proteinExistence type="predicted"/>
<dbReference type="AlphaFoldDB" id="A0A235HFI3"/>
<name>A0A235HFI3_AZOBR</name>
<evidence type="ECO:0000256" key="1">
    <source>
        <dbReference type="SAM" id="MobiDB-lite"/>
    </source>
</evidence>
<dbReference type="EMBL" id="NOWT01000006">
    <property type="protein sequence ID" value="OYD84680.1"/>
    <property type="molecule type" value="Genomic_DNA"/>
</dbReference>
<reference evidence="2 3" key="1">
    <citation type="submission" date="2017-07" db="EMBL/GenBank/DDBJ databases">
        <title>Whole genome sequence of Azospirillum brasilense 2A1, a potential biofertilizer strain.</title>
        <authorList>
            <person name="Fontana C.A."/>
            <person name="Toffoli L.M."/>
            <person name="Salazar S.M."/>
            <person name="Puglisi E."/>
            <person name="Pedraza R."/>
            <person name="Bassi D."/>
            <person name="Cocconcelli P.S."/>
        </authorList>
    </citation>
    <scope>NUCLEOTIDE SEQUENCE [LARGE SCALE GENOMIC DNA]</scope>
    <source>
        <strain evidence="2 3">2A1</strain>
    </source>
</reference>
<dbReference type="Proteomes" id="UP000215367">
    <property type="component" value="Unassembled WGS sequence"/>
</dbReference>
<evidence type="ECO:0000313" key="2">
    <source>
        <dbReference type="EMBL" id="OYD84680.1"/>
    </source>
</evidence>
<feature type="compositionally biased region" description="Pro residues" evidence="1">
    <location>
        <begin position="116"/>
        <end position="126"/>
    </location>
</feature>
<feature type="region of interest" description="Disordered" evidence="1">
    <location>
        <begin position="81"/>
        <end position="126"/>
    </location>
</feature>
<dbReference type="RefSeq" id="WP_094302995.1">
    <property type="nucleotide sequence ID" value="NZ_NOWT01000006.1"/>
</dbReference>
<gene>
    <name evidence="2" type="ORF">CHT98_09500</name>
</gene>